<dbReference type="SUPFAM" id="SSF50956">
    <property type="entry name" value="Thermostable phytase (3-phytase)"/>
    <property type="match status" value="1"/>
</dbReference>
<dbReference type="Gene3D" id="2.120.10.30">
    <property type="entry name" value="TolB, C-terminal domain"/>
    <property type="match status" value="1"/>
</dbReference>
<dbReference type="PROSITE" id="PS51257">
    <property type="entry name" value="PROKAR_LIPOPROTEIN"/>
    <property type="match status" value="1"/>
</dbReference>
<comment type="caution">
    <text evidence="2">The sequence shown here is derived from an EMBL/GenBank/DDBJ whole genome shotgun (WGS) entry which is preliminary data.</text>
</comment>
<evidence type="ECO:0000313" key="2">
    <source>
        <dbReference type="EMBL" id="GAA4836621.1"/>
    </source>
</evidence>
<keyword evidence="3" id="KW-1185">Reference proteome</keyword>
<protein>
    <submittedName>
        <fullName evidence="2">Phytase</fullName>
    </submittedName>
</protein>
<sequence>MKNYTIVFLLCTLIGCTSKKTEKAYKDPRESDASMQIAYGLQDSIMIALQPTMETQAVVAPAEEDAADDPTLWIHATDRSKSLIFGTHKKKGLYAYTLEGAEVAFYPVGSVNNVDIRQQVILGMDTVDLLAASNRSEHGITLMQIDSIGRLAPLGQGVFPVSEAIDEVYGFCMGYDQESHLTYLYVNGKNGVIEQYQLIKDSVVQLQLRRTLKVASQPEGMVVDDISGMLYIGEEAVGIWKTSAFDHAIDSLSFIEATSVANNKAIEADVEGIALYRQDSTQQYLVVSSQGNFSYALIDMTMESYMGSFKIVDSNTIDGVEETDGLEVYAGELPGYPKGVLIVQDGFNFDGEVYKPQNFKVVSWEQVEDAFLTTAAR</sequence>
<proteinExistence type="predicted"/>
<dbReference type="RefSeq" id="WP_345371787.1">
    <property type="nucleotide sequence ID" value="NZ_BAABJX010000033.1"/>
</dbReference>
<dbReference type="PROSITE" id="PS51662">
    <property type="entry name" value="BP_PHYTASE"/>
    <property type="match status" value="1"/>
</dbReference>
<gene>
    <name evidence="2" type="ORF">GCM10023331_22290</name>
</gene>
<dbReference type="InterPro" id="IPR003431">
    <property type="entry name" value="B-propeller_Phytase"/>
</dbReference>
<feature type="domain" description="BPP" evidence="1">
    <location>
        <begin position="39"/>
        <end position="371"/>
    </location>
</feature>
<organism evidence="2 3">
    <name type="scientific">Algivirga pacifica</name>
    <dbReference type="NCBI Taxonomy" id="1162670"/>
    <lineage>
        <taxon>Bacteria</taxon>
        <taxon>Pseudomonadati</taxon>
        <taxon>Bacteroidota</taxon>
        <taxon>Cytophagia</taxon>
        <taxon>Cytophagales</taxon>
        <taxon>Flammeovirgaceae</taxon>
        <taxon>Algivirga</taxon>
    </lineage>
</organism>
<dbReference type="Pfam" id="PF02333">
    <property type="entry name" value="Phytase"/>
    <property type="match status" value="1"/>
</dbReference>
<evidence type="ECO:0000259" key="1">
    <source>
        <dbReference type="PROSITE" id="PS51662"/>
    </source>
</evidence>
<dbReference type="EMBL" id="BAABJX010000033">
    <property type="protein sequence ID" value="GAA4836621.1"/>
    <property type="molecule type" value="Genomic_DNA"/>
</dbReference>
<dbReference type="InterPro" id="IPR011042">
    <property type="entry name" value="6-blade_b-propeller_TolB-like"/>
</dbReference>
<accession>A0ABP9D9X8</accession>
<reference evidence="3" key="1">
    <citation type="journal article" date="2019" name="Int. J. Syst. Evol. Microbiol.">
        <title>The Global Catalogue of Microorganisms (GCM) 10K type strain sequencing project: providing services to taxonomists for standard genome sequencing and annotation.</title>
        <authorList>
            <consortium name="The Broad Institute Genomics Platform"/>
            <consortium name="The Broad Institute Genome Sequencing Center for Infectious Disease"/>
            <person name="Wu L."/>
            <person name="Ma J."/>
        </authorList>
    </citation>
    <scope>NUCLEOTIDE SEQUENCE [LARGE SCALE GENOMIC DNA]</scope>
    <source>
        <strain evidence="3">JCM 18326</strain>
    </source>
</reference>
<name>A0ABP9D9X8_9BACT</name>
<evidence type="ECO:0000313" key="3">
    <source>
        <dbReference type="Proteomes" id="UP001500298"/>
    </source>
</evidence>
<dbReference type="Proteomes" id="UP001500298">
    <property type="component" value="Unassembled WGS sequence"/>
</dbReference>